<feature type="signal peptide" evidence="4">
    <location>
        <begin position="1"/>
        <end position="32"/>
    </location>
</feature>
<evidence type="ECO:0000313" key="6">
    <source>
        <dbReference type="EMBL" id="MEW9307498.1"/>
    </source>
</evidence>
<sequence length="403" mass="43602">MLPAASSKSLSSLMAALLCAFVAMLSCGTARAAEPLEVRIGVITHKAPPPALYELDPTPEDEAAAGAGLAIDDNNTTGRFSGQRYVLDQVVLDKGQSPVESAVKLADAGAKFLVVALTADELLAVADALKGRPVVVFNAAAQDDQLRGADCRANVFHVPPSRAMLTDALVQYLATKRWMKLFLTYGPTAADKLYADALKQSAKKFGLTLVAEKAWEFGPLARARSDSITQSDALVFSRGVDYDIMLVADEEADFGDYLSYRTWDPKVIAGTQGLIATSWHRAQDAWGSAQLQSRFFKRAKRTMRPIDYQAWVAVRAVGEAVTRTKSADPAAISTFLVDPKFQLAAFKGVPVNFRGWDHQLRQPVLIAQPMAIVSVSPQPGYLHQRSVLDTLGADQPESQCHLP</sequence>
<protein>
    <submittedName>
        <fullName evidence="6">ABC transporter substrate-binding protein</fullName>
    </submittedName>
</protein>
<dbReference type="SUPFAM" id="SSF53822">
    <property type="entry name" value="Periplasmic binding protein-like I"/>
    <property type="match status" value="1"/>
</dbReference>
<dbReference type="Pfam" id="PF13458">
    <property type="entry name" value="Peripla_BP_6"/>
    <property type="match status" value="1"/>
</dbReference>
<proteinExistence type="inferred from homology"/>
<evidence type="ECO:0000256" key="3">
    <source>
        <dbReference type="ARBA" id="ARBA00022970"/>
    </source>
</evidence>
<evidence type="ECO:0000256" key="1">
    <source>
        <dbReference type="ARBA" id="ARBA00010062"/>
    </source>
</evidence>
<dbReference type="Proteomes" id="UP001555786">
    <property type="component" value="Unassembled WGS sequence"/>
</dbReference>
<comment type="caution">
    <text evidence="6">The sequence shown here is derived from an EMBL/GenBank/DDBJ whole genome shotgun (WGS) entry which is preliminary data.</text>
</comment>
<dbReference type="Gene3D" id="3.40.50.2300">
    <property type="match status" value="4"/>
</dbReference>
<keyword evidence="3" id="KW-0813">Transport</keyword>
<dbReference type="PANTHER" id="PTHR30483">
    <property type="entry name" value="LEUCINE-SPECIFIC-BINDING PROTEIN"/>
    <property type="match status" value="1"/>
</dbReference>
<dbReference type="PANTHER" id="PTHR30483:SF6">
    <property type="entry name" value="PERIPLASMIC BINDING PROTEIN OF ABC TRANSPORTER FOR NATURAL AMINO ACIDS"/>
    <property type="match status" value="1"/>
</dbReference>
<dbReference type="EMBL" id="JBFNQD010000006">
    <property type="protein sequence ID" value="MEW9307498.1"/>
    <property type="molecule type" value="Genomic_DNA"/>
</dbReference>
<name>A0ABV3PPU7_9HYPH</name>
<evidence type="ECO:0000259" key="5">
    <source>
        <dbReference type="Pfam" id="PF13458"/>
    </source>
</evidence>
<dbReference type="NCBIfam" id="TIGR03863">
    <property type="entry name" value="PQQ_ABC_bind"/>
    <property type="match status" value="1"/>
</dbReference>
<dbReference type="InterPro" id="IPR022478">
    <property type="entry name" value="ABC_transptr_sub-bd_PQQ"/>
</dbReference>
<keyword evidence="7" id="KW-1185">Reference proteome</keyword>
<comment type="similarity">
    <text evidence="1">Belongs to the leucine-binding protein family.</text>
</comment>
<keyword evidence="3" id="KW-0029">Amino-acid transport</keyword>
<reference evidence="6 7" key="1">
    <citation type="submission" date="2024-07" db="EMBL/GenBank/DDBJ databases">
        <title>Description of Labrys sedimenti sp. nov., isolated from a diclofenac-degrading enrichment culture.</title>
        <authorList>
            <person name="Tancsics A."/>
            <person name="Csepanyi A."/>
        </authorList>
    </citation>
    <scope>NUCLEOTIDE SEQUENCE [LARGE SCALE GENOMIC DNA]</scope>
    <source>
        <strain evidence="6 7">LMG 23578</strain>
    </source>
</reference>
<keyword evidence="2 4" id="KW-0732">Signal</keyword>
<dbReference type="RefSeq" id="WP_367624927.1">
    <property type="nucleotide sequence ID" value="NZ_JBFNQD010000006.1"/>
</dbReference>
<dbReference type="InterPro" id="IPR028081">
    <property type="entry name" value="Leu-bd"/>
</dbReference>
<evidence type="ECO:0000313" key="7">
    <source>
        <dbReference type="Proteomes" id="UP001555786"/>
    </source>
</evidence>
<organism evidence="6 7">
    <name type="scientific">Labrys neptuniae</name>
    <dbReference type="NCBI Taxonomy" id="376174"/>
    <lineage>
        <taxon>Bacteria</taxon>
        <taxon>Pseudomonadati</taxon>
        <taxon>Pseudomonadota</taxon>
        <taxon>Alphaproteobacteria</taxon>
        <taxon>Hyphomicrobiales</taxon>
        <taxon>Xanthobacteraceae</taxon>
        <taxon>Labrys</taxon>
    </lineage>
</organism>
<accession>A0ABV3PPU7</accession>
<feature type="chain" id="PRO_5046869070" evidence="4">
    <location>
        <begin position="33"/>
        <end position="403"/>
    </location>
</feature>
<dbReference type="InterPro" id="IPR051010">
    <property type="entry name" value="BCAA_transport"/>
</dbReference>
<evidence type="ECO:0000256" key="2">
    <source>
        <dbReference type="ARBA" id="ARBA00022729"/>
    </source>
</evidence>
<dbReference type="InterPro" id="IPR028082">
    <property type="entry name" value="Peripla_BP_I"/>
</dbReference>
<dbReference type="CDD" id="cd06268">
    <property type="entry name" value="PBP1_ABC_transporter_LIVBP-like"/>
    <property type="match status" value="1"/>
</dbReference>
<gene>
    <name evidence="6" type="ORF">ABXS05_18235</name>
</gene>
<evidence type="ECO:0000256" key="4">
    <source>
        <dbReference type="SAM" id="SignalP"/>
    </source>
</evidence>
<feature type="domain" description="Leucine-binding protein" evidence="5">
    <location>
        <begin position="61"/>
        <end position="368"/>
    </location>
</feature>